<dbReference type="SUPFAM" id="SSF46557">
    <property type="entry name" value="GreA transcript cleavage protein, N-terminal domain"/>
    <property type="match status" value="1"/>
</dbReference>
<dbReference type="SUPFAM" id="SSF54534">
    <property type="entry name" value="FKBP-like"/>
    <property type="match status" value="1"/>
</dbReference>
<gene>
    <name evidence="8 12" type="primary">greA</name>
    <name evidence="12" type="ORF">HLA92_01160</name>
</gene>
<evidence type="ECO:0000259" key="11">
    <source>
        <dbReference type="Pfam" id="PF03449"/>
    </source>
</evidence>
<dbReference type="PANTHER" id="PTHR30437">
    <property type="entry name" value="TRANSCRIPTION ELONGATION FACTOR GREA"/>
    <property type="match status" value="1"/>
</dbReference>
<evidence type="ECO:0000256" key="8">
    <source>
        <dbReference type="HAMAP-Rule" id="MF_00105"/>
    </source>
</evidence>
<dbReference type="HAMAP" id="MF_00105">
    <property type="entry name" value="GreA_GreB"/>
    <property type="match status" value="1"/>
</dbReference>
<dbReference type="GO" id="GO:0032784">
    <property type="term" value="P:regulation of DNA-templated transcription elongation"/>
    <property type="evidence" value="ECO:0007669"/>
    <property type="project" value="UniProtKB-UniRule"/>
</dbReference>
<dbReference type="Gene3D" id="1.10.287.180">
    <property type="entry name" value="Transcription elongation factor, GreA/GreB, N-terminal domain"/>
    <property type="match status" value="1"/>
</dbReference>
<dbReference type="InterPro" id="IPR028624">
    <property type="entry name" value="Tscrpt_elong_fac_GreA/B"/>
</dbReference>
<dbReference type="InterPro" id="IPR023459">
    <property type="entry name" value="Tscrpt_elong_fac_GreA/B_fam"/>
</dbReference>
<dbReference type="GO" id="GO:0070063">
    <property type="term" value="F:RNA polymerase binding"/>
    <property type="evidence" value="ECO:0007669"/>
    <property type="project" value="InterPro"/>
</dbReference>
<reference evidence="12 13" key="1">
    <citation type="submission" date="2020-05" db="EMBL/GenBank/DDBJ databases">
        <title>Novel Mycoplasma species detected in Mirounga angustirostris (northern elephant seal) from the USA.</title>
        <authorList>
            <person name="Volokhov D.V."/>
        </authorList>
    </citation>
    <scope>NUCLEOTIDE SEQUENCE [LARGE SCALE GENOMIC DNA]</scope>
    <source>
        <strain evidence="12 13">Mirounga ES2806-NAS</strain>
    </source>
</reference>
<dbReference type="NCBIfam" id="NF001263">
    <property type="entry name" value="PRK00226.1-4"/>
    <property type="match status" value="1"/>
</dbReference>
<dbReference type="KEGG" id="mmio:HLA92_01160"/>
<evidence type="ECO:0000313" key="13">
    <source>
        <dbReference type="Proteomes" id="UP000502118"/>
    </source>
</evidence>
<dbReference type="InterPro" id="IPR001437">
    <property type="entry name" value="Tscrpt_elong_fac_GreA/B_C"/>
</dbReference>
<evidence type="ECO:0000256" key="3">
    <source>
        <dbReference type="ARBA" id="ARBA00023015"/>
    </source>
</evidence>
<evidence type="ECO:0000256" key="7">
    <source>
        <dbReference type="ARBA" id="ARBA00030776"/>
    </source>
</evidence>
<dbReference type="NCBIfam" id="TIGR01462">
    <property type="entry name" value="greA"/>
    <property type="match status" value="1"/>
</dbReference>
<evidence type="ECO:0000256" key="9">
    <source>
        <dbReference type="RuleBase" id="RU000556"/>
    </source>
</evidence>
<keyword evidence="12" id="KW-0648">Protein biosynthesis</keyword>
<dbReference type="PIRSF" id="PIRSF006092">
    <property type="entry name" value="GreA_GreB"/>
    <property type="match status" value="1"/>
</dbReference>
<keyword evidence="3 8" id="KW-0805">Transcription regulation</keyword>
<comment type="similarity">
    <text evidence="1 8 9">Belongs to the GreA/GreB family.</text>
</comment>
<dbReference type="GO" id="GO:0006354">
    <property type="term" value="P:DNA-templated transcription elongation"/>
    <property type="evidence" value="ECO:0007669"/>
    <property type="project" value="TreeGrafter"/>
</dbReference>
<evidence type="ECO:0000256" key="1">
    <source>
        <dbReference type="ARBA" id="ARBA00008213"/>
    </source>
</evidence>
<evidence type="ECO:0000256" key="6">
    <source>
        <dbReference type="ARBA" id="ARBA00024916"/>
    </source>
</evidence>
<dbReference type="RefSeq" id="WP_171112709.1">
    <property type="nucleotide sequence ID" value="NZ_CP053097.1"/>
</dbReference>
<dbReference type="InterPro" id="IPR018151">
    <property type="entry name" value="TF_GreA/GreB_CS"/>
</dbReference>
<dbReference type="EMBL" id="CP053097">
    <property type="protein sequence ID" value="QJR44046.1"/>
    <property type="molecule type" value="Genomic_DNA"/>
</dbReference>
<name>A0A6M4JDB4_9MOLU</name>
<keyword evidence="12" id="KW-0251">Elongation factor</keyword>
<keyword evidence="13" id="KW-1185">Reference proteome</keyword>
<dbReference type="PANTHER" id="PTHR30437:SF4">
    <property type="entry name" value="TRANSCRIPTION ELONGATION FACTOR GREA"/>
    <property type="match status" value="1"/>
</dbReference>
<keyword evidence="4 8" id="KW-0238">DNA-binding</keyword>
<dbReference type="GO" id="GO:0003677">
    <property type="term" value="F:DNA binding"/>
    <property type="evidence" value="ECO:0007669"/>
    <property type="project" value="UniProtKB-UniRule"/>
</dbReference>
<dbReference type="FunFam" id="1.10.287.180:FF:000001">
    <property type="entry name" value="Transcription elongation factor GreA"/>
    <property type="match status" value="1"/>
</dbReference>
<protein>
    <recommendedName>
        <fullName evidence="2 8">Transcription elongation factor GreA</fullName>
    </recommendedName>
    <alternativeName>
        <fullName evidence="7 8">Transcript cleavage factor GreA</fullName>
    </alternativeName>
</protein>
<dbReference type="Pfam" id="PF03449">
    <property type="entry name" value="GreA_GreB_N"/>
    <property type="match status" value="1"/>
</dbReference>
<dbReference type="PROSITE" id="PS00830">
    <property type="entry name" value="GREAB_2"/>
    <property type="match status" value="1"/>
</dbReference>
<keyword evidence="5 8" id="KW-0804">Transcription</keyword>
<evidence type="ECO:0000256" key="5">
    <source>
        <dbReference type="ARBA" id="ARBA00023163"/>
    </source>
</evidence>
<organism evidence="12 13">
    <name type="scientific">Mycoplasma miroungirhinis</name>
    <dbReference type="NCBI Taxonomy" id="754516"/>
    <lineage>
        <taxon>Bacteria</taxon>
        <taxon>Bacillati</taxon>
        <taxon>Mycoplasmatota</taxon>
        <taxon>Mollicutes</taxon>
        <taxon>Mycoplasmataceae</taxon>
        <taxon>Mycoplasma</taxon>
    </lineage>
</organism>
<proteinExistence type="inferred from homology"/>
<dbReference type="Gene3D" id="3.10.50.30">
    <property type="entry name" value="Transcription elongation factor, GreA/GreB, C-terminal domain"/>
    <property type="match status" value="1"/>
</dbReference>
<dbReference type="Proteomes" id="UP000502118">
    <property type="component" value="Chromosome"/>
</dbReference>
<dbReference type="InterPro" id="IPR036805">
    <property type="entry name" value="Tscrpt_elong_fac_GreA/B_N_sf"/>
</dbReference>
<feature type="domain" description="Transcription elongation factor GreA/GreB C-terminal" evidence="10">
    <location>
        <begin position="87"/>
        <end position="156"/>
    </location>
</feature>
<sequence>MNNADKIYLTQQSLEEYKKELEHLQNVIRPQVIEEIRDARSQGDLSENAEYDAAREKQGQIEARITEIQHILDNYEIIDQSSVKSIAQIGSTVTFQMKNDKSITKTIQIVGSLEANPFEQKISNNSPLARALLGHKVGDQVEVDVDKKYEIIIKKIN</sequence>
<dbReference type="Pfam" id="PF01272">
    <property type="entry name" value="GreA_GreB"/>
    <property type="match status" value="1"/>
</dbReference>
<evidence type="ECO:0000256" key="4">
    <source>
        <dbReference type="ARBA" id="ARBA00023125"/>
    </source>
</evidence>
<dbReference type="InterPro" id="IPR022691">
    <property type="entry name" value="Tscrpt_elong_fac_GreA/B_N"/>
</dbReference>
<evidence type="ECO:0000256" key="2">
    <source>
        <dbReference type="ARBA" id="ARBA00013729"/>
    </source>
</evidence>
<accession>A0A6M4JDB4</accession>
<dbReference type="GO" id="GO:0003746">
    <property type="term" value="F:translation elongation factor activity"/>
    <property type="evidence" value="ECO:0007669"/>
    <property type="project" value="UniProtKB-KW"/>
</dbReference>
<dbReference type="InterPro" id="IPR036953">
    <property type="entry name" value="GreA/GreB_C_sf"/>
</dbReference>
<evidence type="ECO:0000259" key="10">
    <source>
        <dbReference type="Pfam" id="PF01272"/>
    </source>
</evidence>
<comment type="function">
    <text evidence="6 8 9">Necessary for efficient RNA polymerase transcription elongation past template-encoded arresting sites. The arresting sites in DNA have the property of trapping a certain fraction of elongating RNA polymerases that pass through, resulting in locked ternary complexes. Cleavage of the nascent transcript by cleavage factors such as GreA or GreB allows the resumption of elongation from the new 3'terminus. GreA releases sequences of 2 to 3 nucleotides.</text>
</comment>
<dbReference type="InterPro" id="IPR006359">
    <property type="entry name" value="Tscrpt_elong_fac_GreA"/>
</dbReference>
<dbReference type="PROSITE" id="PS00829">
    <property type="entry name" value="GREAB_1"/>
    <property type="match status" value="1"/>
</dbReference>
<evidence type="ECO:0000313" key="12">
    <source>
        <dbReference type="EMBL" id="QJR44046.1"/>
    </source>
</evidence>
<dbReference type="AlphaFoldDB" id="A0A6M4JDB4"/>
<feature type="domain" description="Transcription elongation factor GreA/GreB N-terminal" evidence="11">
    <location>
        <begin position="7"/>
        <end position="77"/>
    </location>
</feature>